<dbReference type="GO" id="GO:0005096">
    <property type="term" value="F:GTPase activator activity"/>
    <property type="evidence" value="ECO:0007669"/>
    <property type="project" value="UniProtKB-KW"/>
</dbReference>
<organism evidence="3 4">
    <name type="scientific">Armadillidium nasatum</name>
    <dbReference type="NCBI Taxonomy" id="96803"/>
    <lineage>
        <taxon>Eukaryota</taxon>
        <taxon>Metazoa</taxon>
        <taxon>Ecdysozoa</taxon>
        <taxon>Arthropoda</taxon>
        <taxon>Crustacea</taxon>
        <taxon>Multicrustacea</taxon>
        <taxon>Malacostraca</taxon>
        <taxon>Eumalacostraca</taxon>
        <taxon>Peracarida</taxon>
        <taxon>Isopoda</taxon>
        <taxon>Oniscidea</taxon>
        <taxon>Crinocheta</taxon>
        <taxon>Armadillidiidae</taxon>
        <taxon>Armadillidium</taxon>
    </lineage>
</organism>
<dbReference type="Proteomes" id="UP000326759">
    <property type="component" value="Unassembled WGS sequence"/>
</dbReference>
<sequence>FRFQKVTILPLVEYKRFTKYLKEGSLTLCRKLESLLNAKAKEDFVTSLISVLQYNKKAVSFLNQLIISDVKQAGDNDKVLFRANSMATKAIEVYMRLVGERYLETTLQEPVSRIIKSTKDFEVDCTKLQGDSSPSLEERRSNLLEAVRLVWSSILKSPKYFPAEIQEVFFAVRETLRNNDSFNRLISASVFLRLLCPA</sequence>
<dbReference type="PANTHER" id="PTHR10194">
    <property type="entry name" value="RAS GTPASE-ACTIVATING PROTEINS"/>
    <property type="match status" value="1"/>
</dbReference>
<keyword evidence="1" id="KW-0343">GTPase activation</keyword>
<feature type="non-terminal residue" evidence="3">
    <location>
        <position position="198"/>
    </location>
</feature>
<dbReference type="Pfam" id="PF00616">
    <property type="entry name" value="RasGAP"/>
    <property type="match status" value="1"/>
</dbReference>
<dbReference type="PANTHER" id="PTHR10194:SF60">
    <property type="entry name" value="RAS GTPASE-ACTIVATING PROTEIN RASKOL"/>
    <property type="match status" value="1"/>
</dbReference>
<dbReference type="PROSITE" id="PS50018">
    <property type="entry name" value="RAS_GTPASE_ACTIV_2"/>
    <property type="match status" value="1"/>
</dbReference>
<comment type="caution">
    <text evidence="3">The sequence shown here is derived from an EMBL/GenBank/DDBJ whole genome shotgun (WGS) entry which is preliminary data.</text>
</comment>
<dbReference type="InterPro" id="IPR001936">
    <property type="entry name" value="RasGAP_dom"/>
</dbReference>
<dbReference type="OrthoDB" id="5572587at2759"/>
<keyword evidence="4" id="KW-1185">Reference proteome</keyword>
<evidence type="ECO:0000313" key="4">
    <source>
        <dbReference type="Proteomes" id="UP000326759"/>
    </source>
</evidence>
<evidence type="ECO:0000256" key="1">
    <source>
        <dbReference type="ARBA" id="ARBA00022468"/>
    </source>
</evidence>
<accession>A0A5N5TJ42</accession>
<feature type="non-terminal residue" evidence="3">
    <location>
        <position position="1"/>
    </location>
</feature>
<dbReference type="SUPFAM" id="SSF48350">
    <property type="entry name" value="GTPase activation domain, GAP"/>
    <property type="match status" value="1"/>
</dbReference>
<reference evidence="3 4" key="1">
    <citation type="journal article" date="2019" name="PLoS Biol.">
        <title>Sex chromosomes control vertical transmission of feminizing Wolbachia symbionts in an isopod.</title>
        <authorList>
            <person name="Becking T."/>
            <person name="Chebbi M.A."/>
            <person name="Giraud I."/>
            <person name="Moumen B."/>
            <person name="Laverre T."/>
            <person name="Caubet Y."/>
            <person name="Peccoud J."/>
            <person name="Gilbert C."/>
            <person name="Cordaux R."/>
        </authorList>
    </citation>
    <scope>NUCLEOTIDE SEQUENCE [LARGE SCALE GENOMIC DNA]</scope>
    <source>
        <strain evidence="3">ANa2</strain>
        <tissue evidence="3">Whole body excluding digestive tract and cuticle</tissue>
    </source>
</reference>
<evidence type="ECO:0000259" key="2">
    <source>
        <dbReference type="PROSITE" id="PS50018"/>
    </source>
</evidence>
<gene>
    <name evidence="3" type="ORF">Anas_00006</name>
</gene>
<dbReference type="SMART" id="SM00323">
    <property type="entry name" value="RasGAP"/>
    <property type="match status" value="1"/>
</dbReference>
<protein>
    <submittedName>
        <fullName evidence="3">Putative Ras GTPase-activating protein</fullName>
    </submittedName>
</protein>
<name>A0A5N5TJ42_9CRUS</name>
<proteinExistence type="predicted"/>
<feature type="domain" description="Ras-GAP" evidence="2">
    <location>
        <begin position="40"/>
        <end position="198"/>
    </location>
</feature>
<dbReference type="AlphaFoldDB" id="A0A5N5TJ42"/>
<evidence type="ECO:0000313" key="3">
    <source>
        <dbReference type="EMBL" id="KAB7505725.1"/>
    </source>
</evidence>
<dbReference type="InterPro" id="IPR008936">
    <property type="entry name" value="Rho_GTPase_activation_prot"/>
</dbReference>
<dbReference type="EMBL" id="SEYY01001125">
    <property type="protein sequence ID" value="KAB7505725.1"/>
    <property type="molecule type" value="Genomic_DNA"/>
</dbReference>
<dbReference type="InterPro" id="IPR039360">
    <property type="entry name" value="Ras_GTPase"/>
</dbReference>
<dbReference type="Gene3D" id="1.10.506.10">
    <property type="entry name" value="GTPase Activation - p120gap, domain 1"/>
    <property type="match status" value="1"/>
</dbReference>